<name>A6GK62_9BACT</name>
<organism evidence="2 3">
    <name type="scientific">Plesiocystis pacifica SIR-1</name>
    <dbReference type="NCBI Taxonomy" id="391625"/>
    <lineage>
        <taxon>Bacteria</taxon>
        <taxon>Pseudomonadati</taxon>
        <taxon>Myxococcota</taxon>
        <taxon>Polyangia</taxon>
        <taxon>Nannocystales</taxon>
        <taxon>Nannocystaceae</taxon>
        <taxon>Plesiocystis</taxon>
    </lineage>
</organism>
<keyword evidence="2" id="KW-0418">Kinase</keyword>
<dbReference type="SUPFAM" id="SSF53795">
    <property type="entry name" value="PEP carboxykinase-like"/>
    <property type="match status" value="1"/>
</dbReference>
<dbReference type="OrthoDB" id="5443147at2"/>
<dbReference type="RefSeq" id="WP_006977098.1">
    <property type="nucleotide sequence ID" value="NZ_ABCS01000181.1"/>
</dbReference>
<proteinExistence type="predicted"/>
<dbReference type="NCBIfam" id="TIGR04355">
    <property type="entry name" value="HprK_rel_B"/>
    <property type="match status" value="1"/>
</dbReference>
<keyword evidence="2" id="KW-0808">Transferase</keyword>
<dbReference type="InterPro" id="IPR027597">
    <property type="entry name" value="HprK-rel_B"/>
</dbReference>
<accession>A6GK62</accession>
<keyword evidence="3" id="KW-1185">Reference proteome</keyword>
<dbReference type="STRING" id="391625.PPSIR1_02106"/>
<dbReference type="Gene3D" id="3.40.50.300">
    <property type="entry name" value="P-loop containing nucleotide triphosphate hydrolases"/>
    <property type="match status" value="1"/>
</dbReference>
<protein>
    <submittedName>
        <fullName evidence="2">HPr kinase</fullName>
    </submittedName>
</protein>
<feature type="compositionally biased region" description="Basic and acidic residues" evidence="1">
    <location>
        <begin position="1"/>
        <end position="20"/>
    </location>
</feature>
<gene>
    <name evidence="2" type="ORF">PPSIR1_02106</name>
</gene>
<dbReference type="InterPro" id="IPR027417">
    <property type="entry name" value="P-loop_NTPase"/>
</dbReference>
<dbReference type="AlphaFoldDB" id="A6GK62"/>
<evidence type="ECO:0000313" key="3">
    <source>
        <dbReference type="Proteomes" id="UP000005801"/>
    </source>
</evidence>
<dbReference type="Proteomes" id="UP000005801">
    <property type="component" value="Unassembled WGS sequence"/>
</dbReference>
<evidence type="ECO:0000256" key="1">
    <source>
        <dbReference type="SAM" id="MobiDB-lite"/>
    </source>
</evidence>
<dbReference type="EMBL" id="ABCS01000181">
    <property type="protein sequence ID" value="EDM73746.1"/>
    <property type="molecule type" value="Genomic_DNA"/>
</dbReference>
<reference evidence="2 3" key="1">
    <citation type="submission" date="2007-06" db="EMBL/GenBank/DDBJ databases">
        <authorList>
            <person name="Shimkets L."/>
            <person name="Ferriera S."/>
            <person name="Johnson J."/>
            <person name="Kravitz S."/>
            <person name="Beeson K."/>
            <person name="Sutton G."/>
            <person name="Rogers Y.-H."/>
            <person name="Friedman R."/>
            <person name="Frazier M."/>
            <person name="Venter J.C."/>
        </authorList>
    </citation>
    <scope>NUCLEOTIDE SEQUENCE [LARGE SCALE GENOMIC DNA]</scope>
    <source>
        <strain evidence="2 3">SIR-1</strain>
    </source>
</reference>
<dbReference type="GO" id="GO:0016301">
    <property type="term" value="F:kinase activity"/>
    <property type="evidence" value="ECO:0007669"/>
    <property type="project" value="UniProtKB-KW"/>
</dbReference>
<dbReference type="eggNOG" id="COG1493">
    <property type="taxonomic scope" value="Bacteria"/>
</dbReference>
<feature type="region of interest" description="Disordered" evidence="1">
    <location>
        <begin position="1"/>
        <end position="27"/>
    </location>
</feature>
<sequence>MSGPEHVDRAGERAPGEELVTHPTSGPRRVQSIAATIAELRGEFARPHRAGWDFDGFKVVLDTNAPALITELQGYFEGFRTLEGAALDDAEATRITAIEAVPPNLGAEAMMRIGEYKPSVKGPKEASIDLDDGRVVHKLRTGMWFLFGAEHLAIGPCLANPNQVINFINNRMIQWSLAGGSLLGHASAVALRDPSAAEGAWPRVIAIAAFSGMGKSTLALNLMNDRRLDFLSNDRIMIRPRTAEQRAAGVAPVIEGVPKHPRINPGTILNNAALGPILTQEERQRFSALPIDELWQLEHKFDGCIPQCFPGQRFWLHGELAGVVLLNWRRDGSPTRPQRVDVAERRDLLPALMKAPGAFYLESPGQAPSREQDAYIEALAGVPVLELAGGIDFERGRNAALELLGL</sequence>
<comment type="caution">
    <text evidence="2">The sequence shown here is derived from an EMBL/GenBank/DDBJ whole genome shotgun (WGS) entry which is preliminary data.</text>
</comment>
<evidence type="ECO:0000313" key="2">
    <source>
        <dbReference type="EMBL" id="EDM73746.1"/>
    </source>
</evidence>